<evidence type="ECO:0000256" key="6">
    <source>
        <dbReference type="ARBA" id="ARBA00047942"/>
    </source>
</evidence>
<gene>
    <name evidence="7" type="ORF">LCGC14_1076590</name>
</gene>
<dbReference type="PANTHER" id="PTHR30481:SF3">
    <property type="entry name" value="DNA ADENINE METHYLASE"/>
    <property type="match status" value="1"/>
</dbReference>
<protein>
    <recommendedName>
        <fullName evidence="2">site-specific DNA-methyltransferase (adenine-specific)</fullName>
        <ecNumber evidence="2">2.1.1.72</ecNumber>
    </recommendedName>
</protein>
<dbReference type="InterPro" id="IPR012263">
    <property type="entry name" value="M_m6A_EcoRV"/>
</dbReference>
<evidence type="ECO:0000256" key="3">
    <source>
        <dbReference type="ARBA" id="ARBA00022603"/>
    </source>
</evidence>
<comment type="similarity">
    <text evidence="1">Belongs to the N(4)/N(6)-methyltransferase family.</text>
</comment>
<dbReference type="Pfam" id="PF02086">
    <property type="entry name" value="MethyltransfD12"/>
    <property type="match status" value="1"/>
</dbReference>
<dbReference type="SUPFAM" id="SSF53335">
    <property type="entry name" value="S-adenosyl-L-methionine-dependent methyltransferases"/>
    <property type="match status" value="1"/>
</dbReference>
<dbReference type="PRINTS" id="PR00505">
    <property type="entry name" value="D12N6MTFRASE"/>
</dbReference>
<dbReference type="GO" id="GO:0006298">
    <property type="term" value="P:mismatch repair"/>
    <property type="evidence" value="ECO:0007669"/>
    <property type="project" value="TreeGrafter"/>
</dbReference>
<dbReference type="PIRSF" id="PIRSF000398">
    <property type="entry name" value="M_m6A_EcoRV"/>
    <property type="match status" value="1"/>
</dbReference>
<dbReference type="GO" id="GO:0032259">
    <property type="term" value="P:methylation"/>
    <property type="evidence" value="ECO:0007669"/>
    <property type="project" value="UniProtKB-KW"/>
</dbReference>
<evidence type="ECO:0000256" key="1">
    <source>
        <dbReference type="ARBA" id="ARBA00006594"/>
    </source>
</evidence>
<dbReference type="GO" id="GO:1904047">
    <property type="term" value="F:S-adenosyl-L-methionine binding"/>
    <property type="evidence" value="ECO:0007669"/>
    <property type="project" value="TreeGrafter"/>
</dbReference>
<comment type="caution">
    <text evidence="7">The sequence shown here is derived from an EMBL/GenBank/DDBJ whole genome shotgun (WGS) entry which is preliminary data.</text>
</comment>
<dbReference type="EC" id="2.1.1.72" evidence="2"/>
<evidence type="ECO:0000256" key="5">
    <source>
        <dbReference type="ARBA" id="ARBA00022691"/>
    </source>
</evidence>
<dbReference type="InterPro" id="IPR029063">
    <property type="entry name" value="SAM-dependent_MTases_sf"/>
</dbReference>
<evidence type="ECO:0000256" key="4">
    <source>
        <dbReference type="ARBA" id="ARBA00022679"/>
    </source>
</evidence>
<dbReference type="Gene3D" id="1.10.1020.10">
    <property type="entry name" value="Adenine-specific Methyltransferase, Domain 2"/>
    <property type="match status" value="1"/>
</dbReference>
<dbReference type="NCBIfam" id="TIGR00571">
    <property type="entry name" value="dam"/>
    <property type="match status" value="1"/>
</dbReference>
<dbReference type="InterPro" id="IPR023095">
    <property type="entry name" value="Ade_MeTrfase_dom_2"/>
</dbReference>
<dbReference type="Gene3D" id="3.40.50.150">
    <property type="entry name" value="Vaccinia Virus protein VP39"/>
    <property type="match status" value="1"/>
</dbReference>
<comment type="catalytic activity">
    <reaction evidence="6">
        <text>a 2'-deoxyadenosine in DNA + S-adenosyl-L-methionine = an N(6)-methyl-2'-deoxyadenosine in DNA + S-adenosyl-L-homocysteine + H(+)</text>
        <dbReference type="Rhea" id="RHEA:15197"/>
        <dbReference type="Rhea" id="RHEA-COMP:12418"/>
        <dbReference type="Rhea" id="RHEA-COMP:12419"/>
        <dbReference type="ChEBI" id="CHEBI:15378"/>
        <dbReference type="ChEBI" id="CHEBI:57856"/>
        <dbReference type="ChEBI" id="CHEBI:59789"/>
        <dbReference type="ChEBI" id="CHEBI:90615"/>
        <dbReference type="ChEBI" id="CHEBI:90616"/>
        <dbReference type="EC" id="2.1.1.72"/>
    </reaction>
</comment>
<sequence length="266" mass="31009">MCSKSHQFTSLKPPLKWAGGKRWLIPKLKYYWKQHSHKRLVEPFCGGLSVALGLAPEKALLNDVNSSLINFYQHLSNGLNVDINFVNEETLYYRYRKEFNLLNQTNSNLAKAAQLFYYLNRTGYNGLCRFNQKGGYNVPFGRYKKINYQSDFIAYQETLSNWQFTCRDFESLQLNNDDFVYADPPYDTPFTQYSKQGFNWTDQVRLAEWLSRHSGPVLISNQATERVIDLYKNLGFRLRYLDAPRLISCKANGRKAVKEVLAIKGF</sequence>
<dbReference type="EMBL" id="LAZR01004684">
    <property type="protein sequence ID" value="KKN06500.1"/>
    <property type="molecule type" value="Genomic_DNA"/>
</dbReference>
<accession>A0A0F9MGJ9</accession>
<keyword evidence="5" id="KW-0949">S-adenosyl-L-methionine</keyword>
<dbReference type="AlphaFoldDB" id="A0A0F9MGJ9"/>
<keyword evidence="4" id="KW-0808">Transferase</keyword>
<dbReference type="InterPro" id="IPR012327">
    <property type="entry name" value="MeTrfase_D12"/>
</dbReference>
<proteinExistence type="inferred from homology"/>
<dbReference type="PANTHER" id="PTHR30481">
    <property type="entry name" value="DNA ADENINE METHYLASE"/>
    <property type="match status" value="1"/>
</dbReference>
<dbReference type="InterPro" id="IPR002052">
    <property type="entry name" value="DNA_methylase_N6_adenine_CS"/>
</dbReference>
<dbReference type="GO" id="GO:0009307">
    <property type="term" value="P:DNA restriction-modification system"/>
    <property type="evidence" value="ECO:0007669"/>
    <property type="project" value="InterPro"/>
</dbReference>
<dbReference type="PROSITE" id="PS00092">
    <property type="entry name" value="N6_MTASE"/>
    <property type="match status" value="1"/>
</dbReference>
<dbReference type="GO" id="GO:0009007">
    <property type="term" value="F:site-specific DNA-methyltransferase (adenine-specific) activity"/>
    <property type="evidence" value="ECO:0007669"/>
    <property type="project" value="UniProtKB-EC"/>
</dbReference>
<organism evidence="7">
    <name type="scientific">marine sediment metagenome</name>
    <dbReference type="NCBI Taxonomy" id="412755"/>
    <lineage>
        <taxon>unclassified sequences</taxon>
        <taxon>metagenomes</taxon>
        <taxon>ecological metagenomes</taxon>
    </lineage>
</organism>
<keyword evidence="3" id="KW-0489">Methyltransferase</keyword>
<reference evidence="7" key="1">
    <citation type="journal article" date="2015" name="Nature">
        <title>Complex archaea that bridge the gap between prokaryotes and eukaryotes.</title>
        <authorList>
            <person name="Spang A."/>
            <person name="Saw J.H."/>
            <person name="Jorgensen S.L."/>
            <person name="Zaremba-Niedzwiedzka K."/>
            <person name="Martijn J."/>
            <person name="Lind A.E."/>
            <person name="van Eijk R."/>
            <person name="Schleper C."/>
            <person name="Guy L."/>
            <person name="Ettema T.J."/>
        </authorList>
    </citation>
    <scope>NUCLEOTIDE SEQUENCE</scope>
</reference>
<evidence type="ECO:0000313" key="7">
    <source>
        <dbReference type="EMBL" id="KKN06500.1"/>
    </source>
</evidence>
<dbReference type="GO" id="GO:0043565">
    <property type="term" value="F:sequence-specific DNA binding"/>
    <property type="evidence" value="ECO:0007669"/>
    <property type="project" value="TreeGrafter"/>
</dbReference>
<name>A0A0F9MGJ9_9ZZZZ</name>
<evidence type="ECO:0000256" key="2">
    <source>
        <dbReference type="ARBA" id="ARBA00011900"/>
    </source>
</evidence>